<name>A0ABR2I4P9_9PEZI</name>
<reference evidence="1 2" key="1">
    <citation type="journal article" date="2024" name="IMA Fungus">
        <title>Apiospora arundinis, a panoply of carbohydrate-active enzymes and secondary metabolites.</title>
        <authorList>
            <person name="Sorensen T."/>
            <person name="Petersen C."/>
            <person name="Muurmann A.T."/>
            <person name="Christiansen J.V."/>
            <person name="Brundto M.L."/>
            <person name="Overgaard C.K."/>
            <person name="Boysen A.T."/>
            <person name="Wollenberg R.D."/>
            <person name="Larsen T.O."/>
            <person name="Sorensen J.L."/>
            <person name="Nielsen K.L."/>
            <person name="Sondergaard T.E."/>
        </authorList>
    </citation>
    <scope>NUCLEOTIDE SEQUENCE [LARGE SCALE GENOMIC DNA]</scope>
    <source>
        <strain evidence="1 2">AAU 773</strain>
    </source>
</reference>
<comment type="caution">
    <text evidence="1">The sequence shown here is derived from an EMBL/GenBank/DDBJ whole genome shotgun (WGS) entry which is preliminary data.</text>
</comment>
<organism evidence="1 2">
    <name type="scientific">Apiospora arundinis</name>
    <dbReference type="NCBI Taxonomy" id="335852"/>
    <lineage>
        <taxon>Eukaryota</taxon>
        <taxon>Fungi</taxon>
        <taxon>Dikarya</taxon>
        <taxon>Ascomycota</taxon>
        <taxon>Pezizomycotina</taxon>
        <taxon>Sordariomycetes</taxon>
        <taxon>Xylariomycetidae</taxon>
        <taxon>Amphisphaeriales</taxon>
        <taxon>Apiosporaceae</taxon>
        <taxon>Apiospora</taxon>
    </lineage>
</organism>
<protein>
    <submittedName>
        <fullName evidence="1">Uncharacterized protein</fullName>
    </submittedName>
</protein>
<evidence type="ECO:0000313" key="2">
    <source>
        <dbReference type="Proteomes" id="UP001390339"/>
    </source>
</evidence>
<evidence type="ECO:0000313" key="1">
    <source>
        <dbReference type="EMBL" id="KAK8857316.1"/>
    </source>
</evidence>
<proteinExistence type="predicted"/>
<sequence length="121" mass="14120">MRLRKNNLNRHVGKDGTGSKLFIYLRKCDSQHGTSRYTTSKRFSSAAKNKNTTQVEHDIIQRSAERTIDLGYAITRIPRRFHALSLLRPPWHTHYMIYLSTLVHDDIDMVITHSRKMSRPG</sequence>
<gene>
    <name evidence="1" type="ORF">PGQ11_013228</name>
</gene>
<keyword evidence="2" id="KW-1185">Reference proteome</keyword>
<dbReference type="Proteomes" id="UP001390339">
    <property type="component" value="Unassembled WGS sequence"/>
</dbReference>
<accession>A0ABR2I4P9</accession>
<dbReference type="EMBL" id="JAPCWZ010000007">
    <property type="protein sequence ID" value="KAK8857316.1"/>
    <property type="molecule type" value="Genomic_DNA"/>
</dbReference>